<protein>
    <submittedName>
        <fullName evidence="3">Uncharacterized protein</fullName>
    </submittedName>
</protein>
<sequence length="76" mass="8154">MKYLIVLALLLCLLAFSLAEQMVDQNEMSRAKRYGYYGGWGRGYGGYGMGGYGMGGYGMGGYGMGGYGMGGYGWGR</sequence>
<organism evidence="2 3">
    <name type="scientific">Acrobeloides nanus</name>
    <dbReference type="NCBI Taxonomy" id="290746"/>
    <lineage>
        <taxon>Eukaryota</taxon>
        <taxon>Metazoa</taxon>
        <taxon>Ecdysozoa</taxon>
        <taxon>Nematoda</taxon>
        <taxon>Chromadorea</taxon>
        <taxon>Rhabditida</taxon>
        <taxon>Tylenchina</taxon>
        <taxon>Cephalobomorpha</taxon>
        <taxon>Cephaloboidea</taxon>
        <taxon>Cephalobidae</taxon>
        <taxon>Acrobeloides</taxon>
    </lineage>
</organism>
<keyword evidence="1" id="KW-0732">Signal</keyword>
<evidence type="ECO:0000313" key="2">
    <source>
        <dbReference type="Proteomes" id="UP000887540"/>
    </source>
</evidence>
<feature type="chain" id="PRO_5037736943" evidence="1">
    <location>
        <begin position="20"/>
        <end position="76"/>
    </location>
</feature>
<evidence type="ECO:0000313" key="3">
    <source>
        <dbReference type="WBParaSite" id="ACRNAN_scaffold6452.g13660.t1"/>
    </source>
</evidence>
<accession>A0A914EAF9</accession>
<dbReference type="Proteomes" id="UP000887540">
    <property type="component" value="Unplaced"/>
</dbReference>
<keyword evidence="2" id="KW-1185">Reference proteome</keyword>
<dbReference type="AlphaFoldDB" id="A0A914EAF9"/>
<name>A0A914EAF9_9BILA</name>
<feature type="signal peptide" evidence="1">
    <location>
        <begin position="1"/>
        <end position="19"/>
    </location>
</feature>
<proteinExistence type="predicted"/>
<dbReference type="WBParaSite" id="ACRNAN_scaffold6452.g13660.t1">
    <property type="protein sequence ID" value="ACRNAN_scaffold6452.g13660.t1"/>
    <property type="gene ID" value="ACRNAN_scaffold6452.g13660"/>
</dbReference>
<reference evidence="3" key="1">
    <citation type="submission" date="2022-11" db="UniProtKB">
        <authorList>
            <consortium name="WormBaseParasite"/>
        </authorList>
    </citation>
    <scope>IDENTIFICATION</scope>
</reference>
<evidence type="ECO:0000256" key="1">
    <source>
        <dbReference type="SAM" id="SignalP"/>
    </source>
</evidence>